<dbReference type="AlphaFoldDB" id="A0A8E2ELQ9"/>
<sequence>MALLISVLFCCIIIADFAWLLGSRKGPTLLMKILEFIYPIRDQQGRSISGPQWRWPNGHMIDKFLDGREKSKEWRAFGSVYRIWSCDIPEIAITTPEDVRAFHTDSDVHDKSASSNGGWFFHQLLGECMGLVNGTRWRRVRSKFSHAFTHRAVLDMSASISADSCEYVRNLAVEKNKSSSTVHASQNLMRFPFFCTAQSIYGPMTQDEKDRLWSIGQQSLALMRYVLSGGVYRFDICRLLRPEAAKELAAFREQWSSFNKEMYNLRRPLSPAPLIVSTWKQVIDGHLPENEILQTLSEMLFANLDVSSHVLTWLVTLLAENVEVQQKLRAEIRSARTAPNTFSIDYLNAKDSLLKHCFLESLRLRPFTVFSIPESSPSEKILGGFRIPPNTSVVVDTLAINVRNPFWGEDSHLFKPERFSYIKSAELRYNLFAFGFGTRKCLGMHFAETMVKVFVVHLLDQYELHLPSSEQNAEEYKVGRDTWVPTANVEVVLTKIA</sequence>
<dbReference type="PANTHER" id="PTHR24305">
    <property type="entry name" value="CYTOCHROME P450"/>
    <property type="match status" value="1"/>
</dbReference>
<accession>A0A8E2ELQ9</accession>
<dbReference type="GO" id="GO:0004497">
    <property type="term" value="F:monooxygenase activity"/>
    <property type="evidence" value="ECO:0007669"/>
    <property type="project" value="UniProtKB-KW"/>
</dbReference>
<evidence type="ECO:0000256" key="1">
    <source>
        <dbReference type="ARBA" id="ARBA00001971"/>
    </source>
</evidence>
<reference evidence="7 8" key="1">
    <citation type="journal article" date="2016" name="Nat. Commun.">
        <title>Ectomycorrhizal ecology is imprinted in the genome of the dominant symbiotic fungus Cenococcum geophilum.</title>
        <authorList>
            <consortium name="DOE Joint Genome Institute"/>
            <person name="Peter M."/>
            <person name="Kohler A."/>
            <person name="Ohm R.A."/>
            <person name="Kuo A."/>
            <person name="Krutzmann J."/>
            <person name="Morin E."/>
            <person name="Arend M."/>
            <person name="Barry K.W."/>
            <person name="Binder M."/>
            <person name="Choi C."/>
            <person name="Clum A."/>
            <person name="Copeland A."/>
            <person name="Grisel N."/>
            <person name="Haridas S."/>
            <person name="Kipfer T."/>
            <person name="LaButti K."/>
            <person name="Lindquist E."/>
            <person name="Lipzen A."/>
            <person name="Maire R."/>
            <person name="Meier B."/>
            <person name="Mihaltcheva S."/>
            <person name="Molinier V."/>
            <person name="Murat C."/>
            <person name="Poggeler S."/>
            <person name="Quandt C.A."/>
            <person name="Sperisen C."/>
            <person name="Tritt A."/>
            <person name="Tisserant E."/>
            <person name="Crous P.W."/>
            <person name="Henrissat B."/>
            <person name="Nehls U."/>
            <person name="Egli S."/>
            <person name="Spatafora J.W."/>
            <person name="Grigoriev I.V."/>
            <person name="Martin F.M."/>
        </authorList>
    </citation>
    <scope>NUCLEOTIDE SEQUENCE [LARGE SCALE GENOMIC DNA]</scope>
    <source>
        <strain evidence="7 8">CBS 459.81</strain>
    </source>
</reference>
<evidence type="ECO:0000256" key="6">
    <source>
        <dbReference type="RuleBase" id="RU000461"/>
    </source>
</evidence>
<evidence type="ECO:0000256" key="3">
    <source>
        <dbReference type="ARBA" id="ARBA00023002"/>
    </source>
</evidence>
<dbReference type="GO" id="GO:0016705">
    <property type="term" value="F:oxidoreductase activity, acting on paired donors, with incorporation or reduction of molecular oxygen"/>
    <property type="evidence" value="ECO:0007669"/>
    <property type="project" value="InterPro"/>
</dbReference>
<keyword evidence="3 6" id="KW-0560">Oxidoreductase</keyword>
<evidence type="ECO:0000313" key="8">
    <source>
        <dbReference type="Proteomes" id="UP000250266"/>
    </source>
</evidence>
<gene>
    <name evidence="7" type="ORF">K432DRAFT_169189</name>
</gene>
<dbReference type="InterPro" id="IPR050121">
    <property type="entry name" value="Cytochrome_P450_monoxygenase"/>
</dbReference>
<comment type="similarity">
    <text evidence="6">Belongs to the cytochrome P450 family.</text>
</comment>
<dbReference type="PANTHER" id="PTHR24305:SF235">
    <property type="entry name" value="CYTOCHROME P450 MONOOXYGENASE APDB-RELATED"/>
    <property type="match status" value="1"/>
</dbReference>
<dbReference type="GO" id="GO:0044550">
    <property type="term" value="P:secondary metabolite biosynthetic process"/>
    <property type="evidence" value="ECO:0007669"/>
    <property type="project" value="UniProtKB-ARBA"/>
</dbReference>
<dbReference type="InterPro" id="IPR002401">
    <property type="entry name" value="Cyt_P450_E_grp-I"/>
</dbReference>
<organism evidence="7 8">
    <name type="scientific">Lepidopterella palustris CBS 459.81</name>
    <dbReference type="NCBI Taxonomy" id="1314670"/>
    <lineage>
        <taxon>Eukaryota</taxon>
        <taxon>Fungi</taxon>
        <taxon>Dikarya</taxon>
        <taxon>Ascomycota</taxon>
        <taxon>Pezizomycotina</taxon>
        <taxon>Dothideomycetes</taxon>
        <taxon>Pleosporomycetidae</taxon>
        <taxon>Mytilinidiales</taxon>
        <taxon>Argynnaceae</taxon>
        <taxon>Lepidopterella</taxon>
    </lineage>
</organism>
<protein>
    <submittedName>
        <fullName evidence="7">Cytochrome P450</fullName>
    </submittedName>
</protein>
<dbReference type="PROSITE" id="PS00086">
    <property type="entry name" value="CYTOCHROME_P450"/>
    <property type="match status" value="1"/>
</dbReference>
<dbReference type="GO" id="GO:0005506">
    <property type="term" value="F:iron ion binding"/>
    <property type="evidence" value="ECO:0007669"/>
    <property type="project" value="InterPro"/>
</dbReference>
<dbReference type="SUPFAM" id="SSF48264">
    <property type="entry name" value="Cytochrome P450"/>
    <property type="match status" value="1"/>
</dbReference>
<feature type="binding site" description="axial binding residue" evidence="5">
    <location>
        <position position="441"/>
    </location>
    <ligand>
        <name>heme</name>
        <dbReference type="ChEBI" id="CHEBI:30413"/>
    </ligand>
    <ligandPart>
        <name>Fe</name>
        <dbReference type="ChEBI" id="CHEBI:18248"/>
    </ligandPart>
</feature>
<dbReference type="CDD" id="cd20615">
    <property type="entry name" value="CYP_GliC-like"/>
    <property type="match status" value="1"/>
</dbReference>
<keyword evidence="5 6" id="KW-0349">Heme</keyword>
<dbReference type="Proteomes" id="UP000250266">
    <property type="component" value="Unassembled WGS sequence"/>
</dbReference>
<dbReference type="Pfam" id="PF00067">
    <property type="entry name" value="p450"/>
    <property type="match status" value="1"/>
</dbReference>
<evidence type="ECO:0000256" key="2">
    <source>
        <dbReference type="ARBA" id="ARBA00022723"/>
    </source>
</evidence>
<keyword evidence="6" id="KW-0503">Monooxygenase</keyword>
<dbReference type="Gene3D" id="1.10.630.10">
    <property type="entry name" value="Cytochrome P450"/>
    <property type="match status" value="1"/>
</dbReference>
<dbReference type="EMBL" id="KV744809">
    <property type="protein sequence ID" value="OCK86108.1"/>
    <property type="molecule type" value="Genomic_DNA"/>
</dbReference>
<keyword evidence="2 5" id="KW-0479">Metal-binding</keyword>
<dbReference type="PRINTS" id="PR00463">
    <property type="entry name" value="EP450I"/>
</dbReference>
<dbReference type="InterPro" id="IPR001128">
    <property type="entry name" value="Cyt_P450"/>
</dbReference>
<dbReference type="InterPro" id="IPR036396">
    <property type="entry name" value="Cyt_P450_sf"/>
</dbReference>
<dbReference type="OrthoDB" id="2789670at2759"/>
<comment type="cofactor">
    <cofactor evidence="1 5">
        <name>heme</name>
        <dbReference type="ChEBI" id="CHEBI:30413"/>
    </cofactor>
</comment>
<evidence type="ECO:0000256" key="4">
    <source>
        <dbReference type="ARBA" id="ARBA00023004"/>
    </source>
</evidence>
<dbReference type="GO" id="GO:0020037">
    <property type="term" value="F:heme binding"/>
    <property type="evidence" value="ECO:0007669"/>
    <property type="project" value="InterPro"/>
</dbReference>
<name>A0A8E2ELQ9_9PEZI</name>
<keyword evidence="4 5" id="KW-0408">Iron</keyword>
<dbReference type="InterPro" id="IPR017972">
    <property type="entry name" value="Cyt_P450_CS"/>
</dbReference>
<proteinExistence type="inferred from homology"/>
<evidence type="ECO:0000256" key="5">
    <source>
        <dbReference type="PIRSR" id="PIRSR602401-1"/>
    </source>
</evidence>
<evidence type="ECO:0000313" key="7">
    <source>
        <dbReference type="EMBL" id="OCK86108.1"/>
    </source>
</evidence>
<keyword evidence="8" id="KW-1185">Reference proteome</keyword>